<protein>
    <submittedName>
        <fullName evidence="1">Uncharacterized protein</fullName>
    </submittedName>
</protein>
<dbReference type="EMBL" id="FOQD01000005">
    <property type="protein sequence ID" value="SFI04587.1"/>
    <property type="molecule type" value="Genomic_DNA"/>
</dbReference>
<proteinExistence type="predicted"/>
<organism evidence="1 2">
    <name type="scientific">Planctomicrobium piriforme</name>
    <dbReference type="NCBI Taxonomy" id="1576369"/>
    <lineage>
        <taxon>Bacteria</taxon>
        <taxon>Pseudomonadati</taxon>
        <taxon>Planctomycetota</taxon>
        <taxon>Planctomycetia</taxon>
        <taxon>Planctomycetales</taxon>
        <taxon>Planctomycetaceae</taxon>
        <taxon>Planctomicrobium</taxon>
    </lineage>
</organism>
<keyword evidence="2" id="KW-1185">Reference proteome</keyword>
<name>A0A1I3F056_9PLAN</name>
<dbReference type="RefSeq" id="WP_092048849.1">
    <property type="nucleotide sequence ID" value="NZ_FOQD01000005.1"/>
</dbReference>
<dbReference type="Proteomes" id="UP000199518">
    <property type="component" value="Unassembled WGS sequence"/>
</dbReference>
<evidence type="ECO:0000313" key="2">
    <source>
        <dbReference type="Proteomes" id="UP000199518"/>
    </source>
</evidence>
<accession>A0A1I3F056</accession>
<dbReference type="STRING" id="1576369.SAMN05421753_10518"/>
<sequence length="242" mass="27530">MNVEDISILPPTDPCWQFPAGLHGTRSDAKKFSARLAKSLLLGESMSDLLSACPRVSVLDDSDFVFVRAKLRAESAGDIMWRVRAFSHELQEAVFSRIHKGEKVPAPAESLRLRSFYERVMFEVANELWHALSFLDVGLFGVCFVSDRISWSRSALAVLVRWLPEMWLLSKRIYCMLPPHWAHESIYNPRAQEIAILAKICGYEVNLDDYLQMRVMPVDGLVRDGVIRLSSSRRFELVSIAS</sequence>
<evidence type="ECO:0000313" key="1">
    <source>
        <dbReference type="EMBL" id="SFI04587.1"/>
    </source>
</evidence>
<reference evidence="2" key="1">
    <citation type="submission" date="2016-10" db="EMBL/GenBank/DDBJ databases">
        <authorList>
            <person name="Varghese N."/>
            <person name="Submissions S."/>
        </authorList>
    </citation>
    <scope>NUCLEOTIDE SEQUENCE [LARGE SCALE GENOMIC DNA]</scope>
    <source>
        <strain evidence="2">DSM 26348</strain>
    </source>
</reference>
<gene>
    <name evidence="1" type="ORF">SAMN05421753_10518</name>
</gene>
<dbReference type="AlphaFoldDB" id="A0A1I3F056"/>